<dbReference type="STRING" id="1051616.A0A3M9Y0P9"/>
<evidence type="ECO:0000313" key="7">
    <source>
        <dbReference type="Proteomes" id="UP000267145"/>
    </source>
</evidence>
<dbReference type="AlphaFoldDB" id="A0A3M9Y0P9"/>
<accession>A0A3M9Y0P9</accession>
<keyword evidence="3" id="KW-0560">Oxidoreductase</keyword>
<dbReference type="Pfam" id="PF01494">
    <property type="entry name" value="FAD_binding_3"/>
    <property type="match status" value="1"/>
</dbReference>
<keyword evidence="2" id="KW-0274">FAD</keyword>
<dbReference type="InterPro" id="IPR051704">
    <property type="entry name" value="FAD_aromatic-hydroxylase"/>
</dbReference>
<comment type="caution">
    <text evidence="6">The sequence shown here is derived from an EMBL/GenBank/DDBJ whole genome shotgun (WGS) entry which is preliminary data.</text>
</comment>
<evidence type="ECO:0000256" key="4">
    <source>
        <dbReference type="SAM" id="SignalP"/>
    </source>
</evidence>
<dbReference type="GO" id="GO:0016491">
    <property type="term" value="F:oxidoreductase activity"/>
    <property type="evidence" value="ECO:0007669"/>
    <property type="project" value="UniProtKB-KW"/>
</dbReference>
<keyword evidence="1" id="KW-0285">Flavoprotein</keyword>
<evidence type="ECO:0000259" key="5">
    <source>
        <dbReference type="Pfam" id="PF01494"/>
    </source>
</evidence>
<dbReference type="GO" id="GO:0071949">
    <property type="term" value="F:FAD binding"/>
    <property type="evidence" value="ECO:0007669"/>
    <property type="project" value="InterPro"/>
</dbReference>
<name>A0A3M9Y0P9_9PEZI</name>
<evidence type="ECO:0000313" key="6">
    <source>
        <dbReference type="EMBL" id="RNJ53831.1"/>
    </source>
</evidence>
<evidence type="ECO:0000256" key="2">
    <source>
        <dbReference type="ARBA" id="ARBA00022827"/>
    </source>
</evidence>
<dbReference type="RefSeq" id="XP_028491989.1">
    <property type="nucleotide sequence ID" value="XM_028635533.1"/>
</dbReference>
<dbReference type="EMBL" id="RBVV01000125">
    <property type="protein sequence ID" value="RNJ53831.1"/>
    <property type="molecule type" value="Genomic_DNA"/>
</dbReference>
<dbReference type="PANTHER" id="PTHR46865:SF2">
    <property type="entry name" value="MONOOXYGENASE"/>
    <property type="match status" value="1"/>
</dbReference>
<gene>
    <name evidence="6" type="ORF">D7B24_001296</name>
</gene>
<keyword evidence="4" id="KW-0732">Signal</keyword>
<keyword evidence="7" id="KW-1185">Reference proteome</keyword>
<organism evidence="6 7">
    <name type="scientific">Verticillium nonalfalfae</name>
    <dbReference type="NCBI Taxonomy" id="1051616"/>
    <lineage>
        <taxon>Eukaryota</taxon>
        <taxon>Fungi</taxon>
        <taxon>Dikarya</taxon>
        <taxon>Ascomycota</taxon>
        <taxon>Pezizomycotina</taxon>
        <taxon>Sordariomycetes</taxon>
        <taxon>Hypocreomycetidae</taxon>
        <taxon>Glomerellales</taxon>
        <taxon>Plectosphaerellaceae</taxon>
        <taxon>Verticillium</taxon>
    </lineage>
</organism>
<feature type="signal peptide" evidence="4">
    <location>
        <begin position="1"/>
        <end position="19"/>
    </location>
</feature>
<dbReference type="PRINTS" id="PR00420">
    <property type="entry name" value="RNGMNOXGNASE"/>
</dbReference>
<sequence>MSNLRVLIVGASIAGPTAAYWFAKTGATVTVIERFPELRTNGHNVDIRNVGVAVMRKMPGMEAAVRAKKISMEGICFVRGNGGKIGTIQSTGDPDQQSLVSEYEIYRGDLARILYDLTKEDDRITYVFGEQVTSIRQYENNDEHAPVHVEFANGHPAAVFDLVVACDGANSRTRALGLGCGVRDHVQSTNCFASYFSIQGHLNQSETIAQSYSAVGGRFVGLGPGSSGTTRGALLSFHPQDGSDVAKSFREVQDQGVDAVKEFLAKHFGGAGWRCDEIVKGMLEADDFYASEIVQVRTPSLHRGHFALVGDAGYGSGATGVGTSLAMAGAYVLAGEISRHAGDLPSGLRAYEQRMRPIVEDLQKISPLVPAFLAPQTAWGLWVRNLVLAFVCWSGTLEFAQRHLAGAFANGDRHTLPNYGWAD</sequence>
<dbReference type="InterPro" id="IPR036188">
    <property type="entry name" value="FAD/NAD-bd_sf"/>
</dbReference>
<evidence type="ECO:0000256" key="1">
    <source>
        <dbReference type="ARBA" id="ARBA00022630"/>
    </source>
</evidence>
<dbReference type="Gene3D" id="3.50.50.60">
    <property type="entry name" value="FAD/NAD(P)-binding domain"/>
    <property type="match status" value="1"/>
</dbReference>
<feature type="domain" description="FAD-binding" evidence="5">
    <location>
        <begin position="5"/>
        <end position="362"/>
    </location>
</feature>
<evidence type="ECO:0000256" key="3">
    <source>
        <dbReference type="ARBA" id="ARBA00023002"/>
    </source>
</evidence>
<feature type="chain" id="PRO_5018237607" description="FAD-binding domain-containing protein" evidence="4">
    <location>
        <begin position="20"/>
        <end position="423"/>
    </location>
</feature>
<dbReference type="GeneID" id="39604985"/>
<dbReference type="SUPFAM" id="SSF51905">
    <property type="entry name" value="FAD/NAD(P)-binding domain"/>
    <property type="match status" value="1"/>
</dbReference>
<dbReference type="Proteomes" id="UP000267145">
    <property type="component" value="Unassembled WGS sequence"/>
</dbReference>
<reference evidence="6 7" key="1">
    <citation type="submission" date="2018-10" db="EMBL/GenBank/DDBJ databases">
        <title>Genome sequence of Verticillium nonalfalfae VnAa140.</title>
        <authorList>
            <person name="Stajich J.E."/>
            <person name="Kasson M.T."/>
        </authorList>
    </citation>
    <scope>NUCLEOTIDE SEQUENCE [LARGE SCALE GENOMIC DNA]</scope>
    <source>
        <strain evidence="6 7">VnAa140</strain>
    </source>
</reference>
<dbReference type="InterPro" id="IPR002938">
    <property type="entry name" value="FAD-bd"/>
</dbReference>
<proteinExistence type="predicted"/>
<dbReference type="PANTHER" id="PTHR46865">
    <property type="entry name" value="OXIDOREDUCTASE-RELATED"/>
    <property type="match status" value="1"/>
</dbReference>
<dbReference type="Gene3D" id="3.30.9.10">
    <property type="entry name" value="D-Amino Acid Oxidase, subunit A, domain 2"/>
    <property type="match status" value="1"/>
</dbReference>
<protein>
    <recommendedName>
        <fullName evidence="5">FAD-binding domain-containing protein</fullName>
    </recommendedName>
</protein>